<organism evidence="1 2">
    <name type="scientific">Plakobranchus ocellatus</name>
    <dbReference type="NCBI Taxonomy" id="259542"/>
    <lineage>
        <taxon>Eukaryota</taxon>
        <taxon>Metazoa</taxon>
        <taxon>Spiralia</taxon>
        <taxon>Lophotrochozoa</taxon>
        <taxon>Mollusca</taxon>
        <taxon>Gastropoda</taxon>
        <taxon>Heterobranchia</taxon>
        <taxon>Euthyneura</taxon>
        <taxon>Panpulmonata</taxon>
        <taxon>Sacoglossa</taxon>
        <taxon>Placobranchoidea</taxon>
        <taxon>Plakobranchidae</taxon>
        <taxon>Plakobranchus</taxon>
    </lineage>
</organism>
<gene>
    <name evidence="1" type="ORF">PoB_006266700</name>
</gene>
<protein>
    <submittedName>
        <fullName evidence="1">Uncharacterized protein</fullName>
    </submittedName>
</protein>
<dbReference type="AlphaFoldDB" id="A0AAV4CW72"/>
<keyword evidence="2" id="KW-1185">Reference proteome</keyword>
<feature type="non-terminal residue" evidence="1">
    <location>
        <position position="268"/>
    </location>
</feature>
<dbReference type="Proteomes" id="UP000735302">
    <property type="component" value="Unassembled WGS sequence"/>
</dbReference>
<comment type="caution">
    <text evidence="1">The sequence shown here is derived from an EMBL/GenBank/DDBJ whole genome shotgun (WGS) entry which is preliminary data.</text>
</comment>
<accession>A0AAV4CW72</accession>
<evidence type="ECO:0000313" key="1">
    <source>
        <dbReference type="EMBL" id="GFO36162.1"/>
    </source>
</evidence>
<dbReference type="EMBL" id="BLXT01007044">
    <property type="protein sequence ID" value="GFO36162.1"/>
    <property type="molecule type" value="Genomic_DNA"/>
</dbReference>
<reference evidence="1 2" key="1">
    <citation type="journal article" date="2021" name="Elife">
        <title>Chloroplast acquisition without the gene transfer in kleptoplastic sea slugs, Plakobranchus ocellatus.</title>
        <authorList>
            <person name="Maeda T."/>
            <person name="Takahashi S."/>
            <person name="Yoshida T."/>
            <person name="Shimamura S."/>
            <person name="Takaki Y."/>
            <person name="Nagai Y."/>
            <person name="Toyoda A."/>
            <person name="Suzuki Y."/>
            <person name="Arimoto A."/>
            <person name="Ishii H."/>
            <person name="Satoh N."/>
            <person name="Nishiyama T."/>
            <person name="Hasebe M."/>
            <person name="Maruyama T."/>
            <person name="Minagawa J."/>
            <person name="Obokata J."/>
            <person name="Shigenobu S."/>
        </authorList>
    </citation>
    <scope>NUCLEOTIDE SEQUENCE [LARGE SCALE GENOMIC DNA]</scope>
</reference>
<sequence>MSHSDEVRPVDVNLREQMWEMEASKQKKATSVFTEGVTQMMKLMSKFDALIGGETEESYAKDTGHLDTIEKQQRIHQAIVEGDLDDQLARVDEDLKKKQKPKKRRHTTGLAWAKHSKRAVVKSGKSKSGRYRRESQAALNILPYKTFVGGDFSSVFDTMAIDLAAAMKPNLPKTKLVVVHDSPGAVINTVGEVPLPPLPRIGPDHIAPGVVEAAVLTGVSEDDEVETVTADDITDDLINDNDDLIDEKEEEVVEEAVKKMLRNKPLPG</sequence>
<name>A0AAV4CW72_9GAST</name>
<evidence type="ECO:0000313" key="2">
    <source>
        <dbReference type="Proteomes" id="UP000735302"/>
    </source>
</evidence>
<proteinExistence type="predicted"/>